<dbReference type="GO" id="GO:0003677">
    <property type="term" value="F:DNA binding"/>
    <property type="evidence" value="ECO:0007669"/>
    <property type="project" value="UniProtKB-KW"/>
</dbReference>
<dbReference type="GO" id="GO:0009295">
    <property type="term" value="C:nucleoid"/>
    <property type="evidence" value="ECO:0007669"/>
    <property type="project" value="UniProtKB-SubCell"/>
</dbReference>
<dbReference type="AlphaFoldDB" id="A0A5B0GTL1"/>
<name>A0A5B0GTL1_9BURK</name>
<feature type="domain" description="DNA-binding protein H-NS-like C-terminal" evidence="6">
    <location>
        <begin position="125"/>
        <end position="165"/>
    </location>
</feature>
<evidence type="ECO:0000256" key="3">
    <source>
        <dbReference type="ARBA" id="ARBA00022490"/>
    </source>
</evidence>
<keyword evidence="4" id="KW-0238">DNA-binding</keyword>
<dbReference type="SUPFAM" id="SSF81273">
    <property type="entry name" value="H-NS histone-like proteins"/>
    <property type="match status" value="3"/>
</dbReference>
<dbReference type="PANTHER" id="PTHR38097">
    <property type="match status" value="1"/>
</dbReference>
<comment type="caution">
    <text evidence="7">The sequence shown here is derived from an EMBL/GenBank/DDBJ whole genome shotgun (WGS) entry which is preliminary data.</text>
</comment>
<organism evidence="7 8">
    <name type="scientific">Paraburkholderia panacisoli</name>
    <dbReference type="NCBI Taxonomy" id="2603818"/>
    <lineage>
        <taxon>Bacteria</taxon>
        <taxon>Pseudomonadati</taxon>
        <taxon>Pseudomonadota</taxon>
        <taxon>Betaproteobacteria</taxon>
        <taxon>Burkholderiales</taxon>
        <taxon>Burkholderiaceae</taxon>
        <taxon>Paraburkholderia</taxon>
    </lineage>
</organism>
<dbReference type="EMBL" id="VTUZ01000020">
    <property type="protein sequence ID" value="KAA1006214.1"/>
    <property type="molecule type" value="Genomic_DNA"/>
</dbReference>
<keyword evidence="8" id="KW-1185">Reference proteome</keyword>
<dbReference type="SMART" id="SM00528">
    <property type="entry name" value="HNS"/>
    <property type="match status" value="3"/>
</dbReference>
<evidence type="ECO:0000256" key="1">
    <source>
        <dbReference type="ARBA" id="ARBA00004453"/>
    </source>
</evidence>
<evidence type="ECO:0000313" key="7">
    <source>
        <dbReference type="EMBL" id="KAA1006214.1"/>
    </source>
</evidence>
<dbReference type="InterPro" id="IPR027444">
    <property type="entry name" value="H-NS_C_dom"/>
</dbReference>
<comment type="similarity">
    <text evidence="2">Belongs to the histone-like protein H-NS family.</text>
</comment>
<feature type="region of interest" description="Disordered" evidence="5">
    <location>
        <begin position="122"/>
        <end position="146"/>
    </location>
</feature>
<accession>A0A5B0GTL1</accession>
<dbReference type="Gene3D" id="4.10.430.30">
    <property type="match status" value="3"/>
</dbReference>
<feature type="region of interest" description="Disordered" evidence="5">
    <location>
        <begin position="47"/>
        <end position="87"/>
    </location>
</feature>
<feature type="domain" description="DNA-binding protein H-NS-like C-terminal" evidence="6">
    <location>
        <begin position="65"/>
        <end position="105"/>
    </location>
</feature>
<dbReference type="Proteomes" id="UP000325273">
    <property type="component" value="Unassembled WGS sequence"/>
</dbReference>
<protein>
    <submittedName>
        <fullName evidence="7">H-NS histone family protein</fullName>
    </submittedName>
</protein>
<gene>
    <name evidence="7" type="ORF">FVF58_26925</name>
</gene>
<feature type="compositionally biased region" description="Basic and acidic residues" evidence="5">
    <location>
        <begin position="64"/>
        <end position="79"/>
    </location>
</feature>
<feature type="domain" description="DNA-binding protein H-NS-like C-terminal" evidence="6">
    <location>
        <begin position="204"/>
        <end position="244"/>
    </location>
</feature>
<comment type="subcellular location">
    <subcellularLocation>
        <location evidence="1">Cytoplasm</location>
        <location evidence="1">Nucleoid</location>
    </subcellularLocation>
</comment>
<evidence type="ECO:0000256" key="4">
    <source>
        <dbReference type="ARBA" id="ARBA00023125"/>
    </source>
</evidence>
<evidence type="ECO:0000256" key="2">
    <source>
        <dbReference type="ARBA" id="ARBA00010610"/>
    </source>
</evidence>
<reference evidence="7 8" key="1">
    <citation type="submission" date="2019-08" db="EMBL/GenBank/DDBJ databases">
        <title>Paraburkholderia sp. DCY113.</title>
        <authorList>
            <person name="Kang J."/>
        </authorList>
    </citation>
    <scope>NUCLEOTIDE SEQUENCE [LARGE SCALE GENOMIC DNA]</scope>
    <source>
        <strain evidence="7 8">DCY113</strain>
    </source>
</reference>
<keyword evidence="3" id="KW-0963">Cytoplasm</keyword>
<proteinExistence type="inferred from homology"/>
<dbReference type="Pfam" id="PF00816">
    <property type="entry name" value="Histone_HNS"/>
    <property type="match status" value="3"/>
</dbReference>
<dbReference type="RefSeq" id="WP_149672865.1">
    <property type="nucleotide sequence ID" value="NZ_VTUZ01000020.1"/>
</dbReference>
<evidence type="ECO:0000313" key="8">
    <source>
        <dbReference type="Proteomes" id="UP000325273"/>
    </source>
</evidence>
<feature type="region of interest" description="Disordered" evidence="5">
    <location>
        <begin position="199"/>
        <end position="229"/>
    </location>
</feature>
<dbReference type="PANTHER" id="PTHR38097:SF2">
    <property type="entry name" value="DNA-BINDING PROTEIN STPA"/>
    <property type="match status" value="1"/>
</dbReference>
<feature type="compositionally biased region" description="Basic residues" evidence="5">
    <location>
        <begin position="52"/>
        <end position="61"/>
    </location>
</feature>
<evidence type="ECO:0000256" key="5">
    <source>
        <dbReference type="SAM" id="MobiDB-lite"/>
    </source>
</evidence>
<sequence length="245" mass="25731">MTTLESMQAKIKKLEQQAEALIAKQSSGVIEKIRKLMAEHGLKAADIEGHASGKRGAKKVGAKTADKTRDAAAKYRDPKSGATWSGRGRAPGWIATAKNRDRFLVDGNTAAAKVTPVSKGKTAGNYVRGPQPAMYQDPKSGATWSGRGRAPAWIAETKDRSKFLIAGGAEATVAANAGVVGAASKAKTAVKKTSKSVKATAGMGQRKGPQPAMYRDPKSGATWSGRGRAPGWLAAVSDRKKFLID</sequence>
<evidence type="ECO:0000259" key="6">
    <source>
        <dbReference type="SMART" id="SM00528"/>
    </source>
</evidence>